<evidence type="ECO:0000256" key="1">
    <source>
        <dbReference type="SAM" id="MobiDB-lite"/>
    </source>
</evidence>
<evidence type="ECO:0000313" key="3">
    <source>
        <dbReference type="Proteomes" id="UP001166784"/>
    </source>
</evidence>
<gene>
    <name evidence="2" type="ORF">MMA15_27240</name>
</gene>
<reference evidence="2" key="2">
    <citation type="journal article" date="2023" name="Int. J. Syst. Evol. Microbiol.">
        <title>Streptomyces marispadix sp. nov., isolated from marine beach sediment of the Northern Coast of Portugal.</title>
        <authorList>
            <person name="dos Santos J.D.N."/>
            <person name="Vitorino I.R."/>
            <person name="Kallscheuer N."/>
            <person name="Srivastava A."/>
            <person name="Krautwurst S."/>
            <person name="Marz M."/>
            <person name="Jogler C."/>
            <person name="Lobo Da Cunha A."/>
            <person name="Catita J."/>
            <person name="Goncalves H."/>
            <person name="Gonzalez I."/>
            <person name="Reyes F."/>
            <person name="Lage O.M."/>
        </authorList>
    </citation>
    <scope>NUCLEOTIDE SEQUENCE</scope>
    <source>
        <strain evidence="2">M600PL45_2</strain>
    </source>
</reference>
<name>A0ABS9T631_9ACTN</name>
<feature type="region of interest" description="Disordered" evidence="1">
    <location>
        <begin position="608"/>
        <end position="653"/>
    </location>
</feature>
<sequence>MSGGGPFDGPSPDARGGPQSAADGAGLAGSAAPPVPASAPAVPAVPAQKPHLSEGEGGDRSVTVHGDNKGIVSTGDFAFNVCYVDGRFVETGSLRELPVRSAPLLAAPARAELFGRDGLVEDVCGQLAEGRSVQLYGSAHVGKRAVAEAVHRRLAERRARGHVLAPRAGEQETLDVLYGRLAEAFFGKAFLRDVDETVLRAAVGDVSGVHITVLDCALEQEDVARLLETFPGCTFLLTSPYPTLPDGEAAHHVQPLPRDAAIELLSAELGLDLGPEGLRNLQFDHVYEMSEGRPRLLLQYASFIKGSDAWRAMPARGPHDQPPPVDPERLSPRHQAEALAVALSEPARRVLVALATFGAPLADAWLAPVTGDPRAADAGSELRDRRLVTYRFGMYQITEEAAAAVRSQGWPTASAATAAEGLTAALTAEPKPPAPEPYLLLAVARGLRDAHKWALTARFVKAAAPTALAAGRGQVALQLYVLGRMAAGRGGLKKDLDHYVRTEEQTRRLLDGDRAAVVAALALLSAPAVPTAKLGSVAGYIAKFTTTKVAITAGAVTVAVGAATAVAVTAAADPAGCAEAKQTLSAAPEPSGLRTTQDLVDEHRRVSSGLRAAAEKATDSEVESALRQRADEREQSVGTAQSEGAGLGPDVHPDVEAALVGSKALRAEIQDTQKISPVCPDVLE</sequence>
<feature type="compositionally biased region" description="Basic and acidic residues" evidence="1">
    <location>
        <begin position="613"/>
        <end position="635"/>
    </location>
</feature>
<dbReference type="EMBL" id="JAKWJU010000002">
    <property type="protein sequence ID" value="MCH6163961.1"/>
    <property type="molecule type" value="Genomic_DNA"/>
</dbReference>
<comment type="caution">
    <text evidence="2">The sequence shown here is derived from an EMBL/GenBank/DDBJ whole genome shotgun (WGS) entry which is preliminary data.</text>
</comment>
<protein>
    <recommendedName>
        <fullName evidence="4">ATP-binding protein</fullName>
    </recommendedName>
</protein>
<evidence type="ECO:0000313" key="2">
    <source>
        <dbReference type="EMBL" id="MCH6163961.1"/>
    </source>
</evidence>
<keyword evidence="3" id="KW-1185">Reference proteome</keyword>
<accession>A0ABS9T631</accession>
<reference evidence="2" key="1">
    <citation type="submission" date="2022-03" db="EMBL/GenBank/DDBJ databases">
        <authorList>
            <person name="Santos J.D.N."/>
            <person name="Kallscheuer N."/>
            <person name="Jogler C."/>
            <person name="Lage O.M."/>
        </authorList>
    </citation>
    <scope>NUCLEOTIDE SEQUENCE</scope>
    <source>
        <strain evidence="2">M600PL45_2</strain>
    </source>
</reference>
<proteinExistence type="predicted"/>
<dbReference type="RefSeq" id="WP_241062814.1">
    <property type="nucleotide sequence ID" value="NZ_JAKWJU010000002.1"/>
</dbReference>
<dbReference type="SUPFAM" id="SSF52540">
    <property type="entry name" value="P-loop containing nucleoside triphosphate hydrolases"/>
    <property type="match status" value="1"/>
</dbReference>
<feature type="compositionally biased region" description="Low complexity" evidence="1">
    <location>
        <begin position="20"/>
        <end position="47"/>
    </location>
</feature>
<dbReference type="InterPro" id="IPR027417">
    <property type="entry name" value="P-loop_NTPase"/>
</dbReference>
<feature type="region of interest" description="Disordered" evidence="1">
    <location>
        <begin position="1"/>
        <end position="67"/>
    </location>
</feature>
<organism evidence="2 3">
    <name type="scientific">Streptomyces marispadix</name>
    <dbReference type="NCBI Taxonomy" id="2922868"/>
    <lineage>
        <taxon>Bacteria</taxon>
        <taxon>Bacillati</taxon>
        <taxon>Actinomycetota</taxon>
        <taxon>Actinomycetes</taxon>
        <taxon>Kitasatosporales</taxon>
        <taxon>Streptomycetaceae</taxon>
        <taxon>Streptomyces</taxon>
    </lineage>
</organism>
<evidence type="ECO:0008006" key="4">
    <source>
        <dbReference type="Google" id="ProtNLM"/>
    </source>
</evidence>
<dbReference type="Proteomes" id="UP001166784">
    <property type="component" value="Unassembled WGS sequence"/>
</dbReference>